<accession>A0A0P0IYZ8</accession>
<name>A0A0P0IYZ8_BLAVI</name>
<reference evidence="2" key="1">
    <citation type="journal article" date="2016" name="Genome Announc.">
        <title>Revised genome sequence of the purple photosynthetic bacterium Blastochloris viridis.</title>
        <authorList>
            <person name="Liu L.N."/>
            <person name="Faulkner M."/>
            <person name="Liu X."/>
            <person name="Huang F."/>
            <person name="Darby A.C."/>
            <person name="Hall N."/>
        </authorList>
    </citation>
    <scope>NUCLEOTIDE SEQUENCE [LARGE SCALE GENOMIC DNA]</scope>
    <source>
        <strain evidence="2">ATCC 19567 / DSM 133 / F</strain>
    </source>
</reference>
<proteinExistence type="predicted"/>
<dbReference type="KEGG" id="bvr:BVIR_1321"/>
<sequence length="32" mass="3315">MTAPVLPTLRLTVADDKAAAGFKPGSTERGEN</sequence>
<dbReference type="AlphaFoldDB" id="A0A0P0IYZ8"/>
<gene>
    <name evidence="1" type="ORF">BVIRIDIS_07660</name>
</gene>
<keyword evidence="2" id="KW-1185">Reference proteome</keyword>
<evidence type="ECO:0000313" key="2">
    <source>
        <dbReference type="Proteomes" id="UP000065734"/>
    </source>
</evidence>
<protein>
    <submittedName>
        <fullName evidence="1">Uncharacterized protein</fullName>
    </submittedName>
</protein>
<organism evidence="1 2">
    <name type="scientific">Blastochloris viridis</name>
    <name type="common">Rhodopseudomonas viridis</name>
    <dbReference type="NCBI Taxonomy" id="1079"/>
    <lineage>
        <taxon>Bacteria</taxon>
        <taxon>Pseudomonadati</taxon>
        <taxon>Pseudomonadota</taxon>
        <taxon>Alphaproteobacteria</taxon>
        <taxon>Hyphomicrobiales</taxon>
        <taxon>Blastochloridaceae</taxon>
        <taxon>Blastochloris</taxon>
    </lineage>
</organism>
<dbReference type="EMBL" id="LN907867">
    <property type="protein sequence ID" value="CUU41770.1"/>
    <property type="molecule type" value="Genomic_DNA"/>
</dbReference>
<evidence type="ECO:0000313" key="1">
    <source>
        <dbReference type="EMBL" id="CUU41770.1"/>
    </source>
</evidence>
<dbReference type="Proteomes" id="UP000065734">
    <property type="component" value="Chromosome I"/>
</dbReference>